<dbReference type="GO" id="GO:0005216">
    <property type="term" value="F:monoatomic ion channel activity"/>
    <property type="evidence" value="ECO:0007669"/>
    <property type="project" value="InterPro"/>
</dbReference>
<keyword evidence="6" id="KW-0106">Calcium</keyword>
<evidence type="ECO:0000256" key="7">
    <source>
        <dbReference type="ARBA" id="ARBA00023065"/>
    </source>
</evidence>
<keyword evidence="9" id="KW-0040">ANK repeat</keyword>
<dbReference type="STRING" id="329046.A0A1Y2CFV7"/>
<feature type="compositionally biased region" description="Basic residues" evidence="10">
    <location>
        <begin position="32"/>
        <end position="43"/>
    </location>
</feature>
<reference evidence="11 12" key="1">
    <citation type="submission" date="2016-07" db="EMBL/GenBank/DDBJ databases">
        <title>Pervasive Adenine N6-methylation of Active Genes in Fungi.</title>
        <authorList>
            <consortium name="DOE Joint Genome Institute"/>
            <person name="Mondo S.J."/>
            <person name="Dannebaum R.O."/>
            <person name="Kuo R.C."/>
            <person name="Labutti K."/>
            <person name="Haridas S."/>
            <person name="Kuo A."/>
            <person name="Salamov A."/>
            <person name="Ahrendt S.R."/>
            <person name="Lipzen A."/>
            <person name="Sullivan W."/>
            <person name="Andreopoulos W.B."/>
            <person name="Clum A."/>
            <person name="Lindquist E."/>
            <person name="Daum C."/>
            <person name="Ramamoorthy G.K."/>
            <person name="Gryganskyi A."/>
            <person name="Culley D."/>
            <person name="Magnuson J.K."/>
            <person name="James T.Y."/>
            <person name="O'Malley M.A."/>
            <person name="Stajich J.E."/>
            <person name="Spatafora J.W."/>
            <person name="Visel A."/>
            <person name="Grigoriev I.V."/>
        </authorList>
    </citation>
    <scope>NUCLEOTIDE SEQUENCE [LARGE SCALE GENOMIC DNA]</scope>
    <source>
        <strain evidence="11 12">JEL800</strain>
    </source>
</reference>
<evidence type="ECO:0000256" key="3">
    <source>
        <dbReference type="ARBA" id="ARBA00022475"/>
    </source>
</evidence>
<dbReference type="Proteomes" id="UP000193642">
    <property type="component" value="Unassembled WGS sequence"/>
</dbReference>
<keyword evidence="2" id="KW-0813">Transport</keyword>
<dbReference type="PROSITE" id="PS50297">
    <property type="entry name" value="ANK_REP_REGION"/>
    <property type="match status" value="2"/>
</dbReference>
<organism evidence="11 12">
    <name type="scientific">Rhizoclosmatium globosum</name>
    <dbReference type="NCBI Taxonomy" id="329046"/>
    <lineage>
        <taxon>Eukaryota</taxon>
        <taxon>Fungi</taxon>
        <taxon>Fungi incertae sedis</taxon>
        <taxon>Chytridiomycota</taxon>
        <taxon>Chytridiomycota incertae sedis</taxon>
        <taxon>Chytridiomycetes</taxon>
        <taxon>Chytridiales</taxon>
        <taxon>Chytriomycetaceae</taxon>
        <taxon>Rhizoclosmatium</taxon>
    </lineage>
</organism>
<dbReference type="InterPro" id="IPR024862">
    <property type="entry name" value="TRPV"/>
</dbReference>
<dbReference type="EMBL" id="MCGO01000018">
    <property type="protein sequence ID" value="ORY45931.1"/>
    <property type="molecule type" value="Genomic_DNA"/>
</dbReference>
<feature type="region of interest" description="Disordered" evidence="10">
    <location>
        <begin position="1"/>
        <end position="43"/>
    </location>
</feature>
<dbReference type="PANTHER" id="PTHR10582">
    <property type="entry name" value="TRANSIENT RECEPTOR POTENTIAL ION CHANNEL PROTEIN"/>
    <property type="match status" value="1"/>
</dbReference>
<evidence type="ECO:0000256" key="8">
    <source>
        <dbReference type="ARBA" id="ARBA00023303"/>
    </source>
</evidence>
<dbReference type="SMART" id="SM00248">
    <property type="entry name" value="ANK"/>
    <property type="match status" value="3"/>
</dbReference>
<keyword evidence="12" id="KW-1185">Reference proteome</keyword>
<evidence type="ECO:0000313" key="11">
    <source>
        <dbReference type="EMBL" id="ORY45931.1"/>
    </source>
</evidence>
<dbReference type="GO" id="GO:0098703">
    <property type="term" value="P:calcium ion import across plasma membrane"/>
    <property type="evidence" value="ECO:0007669"/>
    <property type="project" value="TreeGrafter"/>
</dbReference>
<evidence type="ECO:0000256" key="4">
    <source>
        <dbReference type="ARBA" id="ARBA00022568"/>
    </source>
</evidence>
<evidence type="ECO:0000256" key="2">
    <source>
        <dbReference type="ARBA" id="ARBA00022448"/>
    </source>
</evidence>
<dbReference type="InterPro" id="IPR036770">
    <property type="entry name" value="Ankyrin_rpt-contain_sf"/>
</dbReference>
<keyword evidence="5" id="KW-0677">Repeat</keyword>
<dbReference type="PANTHER" id="PTHR10582:SF2">
    <property type="entry name" value="INACTIVE"/>
    <property type="match status" value="1"/>
</dbReference>
<comment type="caution">
    <text evidence="11">The sequence shown here is derived from an EMBL/GenBank/DDBJ whole genome shotgun (WGS) entry which is preliminary data.</text>
</comment>
<keyword evidence="3" id="KW-0472">Membrane</keyword>
<dbReference type="Pfam" id="PF13637">
    <property type="entry name" value="Ank_4"/>
    <property type="match status" value="1"/>
</dbReference>
<dbReference type="GO" id="GO:0005886">
    <property type="term" value="C:plasma membrane"/>
    <property type="evidence" value="ECO:0007669"/>
    <property type="project" value="UniProtKB-SubCell"/>
</dbReference>
<evidence type="ECO:0000256" key="10">
    <source>
        <dbReference type="SAM" id="MobiDB-lite"/>
    </source>
</evidence>
<accession>A0A1Y2CFV7</accession>
<feature type="repeat" description="ANK" evidence="9">
    <location>
        <begin position="133"/>
        <end position="165"/>
    </location>
</feature>
<dbReference type="AlphaFoldDB" id="A0A1Y2CFV7"/>
<keyword evidence="7" id="KW-0406">Ion transport</keyword>
<name>A0A1Y2CFV7_9FUNG</name>
<keyword evidence="8" id="KW-0407">Ion channel</keyword>
<dbReference type="OrthoDB" id="194358at2759"/>
<gene>
    <name evidence="11" type="ORF">BCR33DRAFT_784056</name>
</gene>
<keyword evidence="4" id="KW-0109">Calcium transport</keyword>
<dbReference type="Pfam" id="PF12796">
    <property type="entry name" value="Ank_2"/>
    <property type="match status" value="1"/>
</dbReference>
<evidence type="ECO:0000256" key="9">
    <source>
        <dbReference type="PROSITE-ProRule" id="PRU00023"/>
    </source>
</evidence>
<protein>
    <submittedName>
        <fullName evidence="11">Ankyrin</fullName>
    </submittedName>
</protein>
<evidence type="ECO:0000256" key="1">
    <source>
        <dbReference type="ARBA" id="ARBA00004651"/>
    </source>
</evidence>
<sequence>MNQPPATVPDTLHDPEPKITSLAKGHESSHHQNIKSHHKHKIHHGALSDESAGFMQTPAISMGDLEQLARLLETSPDFICERGPYGETILHIAILKKNADVAEWIVRNYGDDTIPVLLESGDRDGRAFGRQYDGQTALHQACKNGMKSLIELLVDKKVDANAQAVGAAFQEYSTNWEYPNLYSGSTPLHFAASRRDTFETVKTLVERGGADIYQQDAYGNNILHVMAYFGIFNETYKYIMTRNERI</sequence>
<keyword evidence="3" id="KW-1003">Cell membrane</keyword>
<dbReference type="PROSITE" id="PS50088">
    <property type="entry name" value="ANK_REPEAT"/>
    <property type="match status" value="2"/>
</dbReference>
<evidence type="ECO:0000313" key="12">
    <source>
        <dbReference type="Proteomes" id="UP000193642"/>
    </source>
</evidence>
<dbReference type="Gene3D" id="1.25.40.20">
    <property type="entry name" value="Ankyrin repeat-containing domain"/>
    <property type="match status" value="1"/>
</dbReference>
<dbReference type="SUPFAM" id="SSF48403">
    <property type="entry name" value="Ankyrin repeat"/>
    <property type="match status" value="1"/>
</dbReference>
<comment type="subcellular location">
    <subcellularLocation>
        <location evidence="1">Cell membrane</location>
        <topology evidence="1">Multi-pass membrane protein</topology>
    </subcellularLocation>
</comment>
<evidence type="ECO:0000256" key="6">
    <source>
        <dbReference type="ARBA" id="ARBA00022837"/>
    </source>
</evidence>
<evidence type="ECO:0000256" key="5">
    <source>
        <dbReference type="ARBA" id="ARBA00022737"/>
    </source>
</evidence>
<proteinExistence type="predicted"/>
<dbReference type="InterPro" id="IPR002110">
    <property type="entry name" value="Ankyrin_rpt"/>
</dbReference>
<feature type="repeat" description="ANK" evidence="9">
    <location>
        <begin position="183"/>
        <end position="208"/>
    </location>
</feature>